<dbReference type="GO" id="GO:0003677">
    <property type="term" value="F:DNA binding"/>
    <property type="evidence" value="ECO:0007669"/>
    <property type="project" value="InterPro"/>
</dbReference>
<dbReference type="SUPFAM" id="SSF57783">
    <property type="entry name" value="Zinc beta-ribbon"/>
    <property type="match status" value="1"/>
</dbReference>
<organism evidence="1">
    <name type="scientific">marine sediment metagenome</name>
    <dbReference type="NCBI Taxonomy" id="412755"/>
    <lineage>
        <taxon>unclassified sequences</taxon>
        <taxon>metagenomes</taxon>
        <taxon>ecological metagenomes</taxon>
    </lineage>
</organism>
<dbReference type="InterPro" id="IPR034154">
    <property type="entry name" value="TOPRIM_DnaG/twinkle"/>
</dbReference>
<dbReference type="CDD" id="cd01029">
    <property type="entry name" value="TOPRIM_primases"/>
    <property type="match status" value="1"/>
</dbReference>
<accession>A0A0F9T4U2</accession>
<dbReference type="GO" id="GO:0008270">
    <property type="term" value="F:zinc ion binding"/>
    <property type="evidence" value="ECO:0007669"/>
    <property type="project" value="InterPro"/>
</dbReference>
<dbReference type="InterPro" id="IPR036977">
    <property type="entry name" value="DNA_primase_Znf_CHC2"/>
</dbReference>
<name>A0A0F9T4U2_9ZZZZ</name>
<dbReference type="Gene3D" id="3.90.580.10">
    <property type="entry name" value="Zinc finger, CHC2-type domain"/>
    <property type="match status" value="1"/>
</dbReference>
<evidence type="ECO:0000313" key="1">
    <source>
        <dbReference type="EMBL" id="KKN36593.1"/>
    </source>
</evidence>
<evidence type="ECO:0008006" key="2">
    <source>
        <dbReference type="Google" id="ProtNLM"/>
    </source>
</evidence>
<proteinExistence type="predicted"/>
<dbReference type="GO" id="GO:0006260">
    <property type="term" value="P:DNA replication"/>
    <property type="evidence" value="ECO:0007669"/>
    <property type="project" value="InterPro"/>
</dbReference>
<sequence length="282" mass="30998">MTEEDKLVLTALSEARLGTSGWWRGECPFCEDRVGTADKHGAFGVRAANGVFHCFRCGIVGRLREVPDTHWREPKETDEPDAVIEPPGSFLPLAEEPAASALIARPAHQYLARRSVTRTTIAEVGIGFCPSGFYSDRIVVPVASVDGDAWVGWVSRAWVKCEQPYLYPKGMKRTILFNHAAILKESDDPILVVEGVFDALPYWPDAVACLGKPTQLQMVALASARRPVVMALDGDAWEEGWALAQQLRFAGTRAGNVRLPPCLDPNDVDPSWLRSEARACLN</sequence>
<dbReference type="SUPFAM" id="SSF56731">
    <property type="entry name" value="DNA primase core"/>
    <property type="match status" value="1"/>
</dbReference>
<comment type="caution">
    <text evidence="1">The sequence shown here is derived from an EMBL/GenBank/DDBJ whole genome shotgun (WGS) entry which is preliminary data.</text>
</comment>
<dbReference type="EMBL" id="LAZR01001956">
    <property type="protein sequence ID" value="KKN36593.1"/>
    <property type="molecule type" value="Genomic_DNA"/>
</dbReference>
<gene>
    <name evidence="1" type="ORF">LCGC14_0772210</name>
</gene>
<dbReference type="Gene3D" id="3.40.1360.10">
    <property type="match status" value="1"/>
</dbReference>
<reference evidence="1" key="1">
    <citation type="journal article" date="2015" name="Nature">
        <title>Complex archaea that bridge the gap between prokaryotes and eukaryotes.</title>
        <authorList>
            <person name="Spang A."/>
            <person name="Saw J.H."/>
            <person name="Jorgensen S.L."/>
            <person name="Zaremba-Niedzwiedzka K."/>
            <person name="Martijn J."/>
            <person name="Lind A.E."/>
            <person name="van Eijk R."/>
            <person name="Schleper C."/>
            <person name="Guy L."/>
            <person name="Ettema T.J."/>
        </authorList>
    </citation>
    <scope>NUCLEOTIDE SEQUENCE</scope>
</reference>
<protein>
    <recommendedName>
        <fullName evidence="2">Toprim domain-containing protein</fullName>
    </recommendedName>
</protein>
<dbReference type="AlphaFoldDB" id="A0A0F9T4U2"/>